<reference evidence="3" key="1">
    <citation type="journal article" date="2011" name="Nat. Genet.">
        <title>The Arabidopsis lyrata genome sequence and the basis of rapid genome size change.</title>
        <authorList>
            <person name="Hu T.T."/>
            <person name="Pattyn P."/>
            <person name="Bakker E.G."/>
            <person name="Cao J."/>
            <person name="Cheng J.-F."/>
            <person name="Clark R.M."/>
            <person name="Fahlgren N."/>
            <person name="Fawcett J.A."/>
            <person name="Grimwood J."/>
            <person name="Gundlach H."/>
            <person name="Haberer G."/>
            <person name="Hollister J.D."/>
            <person name="Ossowski S."/>
            <person name="Ottilar R.P."/>
            <person name="Salamov A.A."/>
            <person name="Schneeberger K."/>
            <person name="Spannagl M."/>
            <person name="Wang X."/>
            <person name="Yang L."/>
            <person name="Nasrallah M.E."/>
            <person name="Bergelson J."/>
            <person name="Carrington J.C."/>
            <person name="Gaut B.S."/>
            <person name="Schmutz J."/>
            <person name="Mayer K.F.X."/>
            <person name="Van de Peer Y."/>
            <person name="Grigoriev I.V."/>
            <person name="Nordborg M."/>
            <person name="Weigel D."/>
            <person name="Guo Y.-L."/>
        </authorList>
    </citation>
    <scope>NUCLEOTIDE SEQUENCE [LARGE SCALE GENOMIC DNA]</scope>
    <source>
        <strain evidence="3">cv. MN47</strain>
    </source>
</reference>
<dbReference type="AlphaFoldDB" id="D7L1M1"/>
<dbReference type="EMBL" id="GL348715">
    <property type="protein sequence ID" value="EFH61751.1"/>
    <property type="molecule type" value="Genomic_DNA"/>
</dbReference>
<sequence length="68" mass="7318">MTQSEHNYFSVQKRSQISSGPDTSPSPPIGYPTTDQVVGDPPAAAVKTKSKGGGRFIVAILQYIHIFL</sequence>
<feature type="compositionally biased region" description="Polar residues" evidence="1">
    <location>
        <begin position="1"/>
        <end position="23"/>
    </location>
</feature>
<feature type="region of interest" description="Disordered" evidence="1">
    <location>
        <begin position="1"/>
        <end position="48"/>
    </location>
</feature>
<accession>D7L1M1</accession>
<proteinExistence type="predicted"/>
<dbReference type="Proteomes" id="UP000008694">
    <property type="component" value="Unassembled WGS sequence"/>
</dbReference>
<keyword evidence="3" id="KW-1185">Reference proteome</keyword>
<evidence type="ECO:0000256" key="1">
    <source>
        <dbReference type="SAM" id="MobiDB-lite"/>
    </source>
</evidence>
<evidence type="ECO:0000313" key="3">
    <source>
        <dbReference type="Proteomes" id="UP000008694"/>
    </source>
</evidence>
<evidence type="ECO:0000313" key="2">
    <source>
        <dbReference type="EMBL" id="EFH61751.1"/>
    </source>
</evidence>
<name>D7L1M1_ARALL</name>
<dbReference type="HOGENOM" id="CLU_2797401_0_0_1"/>
<protein>
    <submittedName>
        <fullName evidence="2">Uncharacterized protein</fullName>
    </submittedName>
</protein>
<gene>
    <name evidence="2" type="ORF">ARALYDRAFT_898689</name>
</gene>
<organism evidence="3">
    <name type="scientific">Arabidopsis lyrata subsp. lyrata</name>
    <name type="common">Lyre-leaved rock-cress</name>
    <dbReference type="NCBI Taxonomy" id="81972"/>
    <lineage>
        <taxon>Eukaryota</taxon>
        <taxon>Viridiplantae</taxon>
        <taxon>Streptophyta</taxon>
        <taxon>Embryophyta</taxon>
        <taxon>Tracheophyta</taxon>
        <taxon>Spermatophyta</taxon>
        <taxon>Magnoliopsida</taxon>
        <taxon>eudicotyledons</taxon>
        <taxon>Gunneridae</taxon>
        <taxon>Pentapetalae</taxon>
        <taxon>rosids</taxon>
        <taxon>malvids</taxon>
        <taxon>Brassicales</taxon>
        <taxon>Brassicaceae</taxon>
        <taxon>Camelineae</taxon>
        <taxon>Arabidopsis</taxon>
    </lineage>
</organism>
<dbReference type="Gramene" id="scaffold_302659.1">
    <property type="protein sequence ID" value="scaffold_302659.1"/>
    <property type="gene ID" value="scaffold_302659.1"/>
</dbReference>